<keyword evidence="3" id="KW-1185">Reference proteome</keyword>
<feature type="transmembrane region" description="Helical" evidence="1">
    <location>
        <begin position="6"/>
        <end position="25"/>
    </location>
</feature>
<name>A0A2H1FEP5_9ARCH</name>
<proteinExistence type="predicted"/>
<dbReference type="RefSeq" id="WP_157927235.1">
    <property type="nucleotide sequence ID" value="NZ_LT841358.1"/>
</dbReference>
<organism evidence="2 3">
    <name type="scientific">Candidatus Nitrosotalea okcheonensis</name>
    <dbReference type="NCBI Taxonomy" id="1903276"/>
    <lineage>
        <taxon>Archaea</taxon>
        <taxon>Nitrososphaerota</taxon>
        <taxon>Nitrososphaeria</taxon>
        <taxon>Nitrosotaleales</taxon>
        <taxon>Nitrosotaleaceae</taxon>
        <taxon>Nitrosotalea</taxon>
    </lineage>
</organism>
<keyword evidence="1" id="KW-0812">Transmembrane</keyword>
<sequence length="114" mass="11918">MVKAMVFAAIGGGVAVAVVLTLFFFNLGATQYQMSVEVQTGTSMGNMGYTDLKIKNTGTSELTNIKADYGQTSEKIASLEPGQWVDVAPPASATMVTVTCDQNVTVIKAISSMG</sequence>
<evidence type="ECO:0000256" key="1">
    <source>
        <dbReference type="SAM" id="Phobius"/>
    </source>
</evidence>
<keyword evidence="1" id="KW-0472">Membrane</keyword>
<accession>A0A2H1FEP5</accession>
<dbReference type="EMBL" id="LT841358">
    <property type="protein sequence ID" value="SMH71227.1"/>
    <property type="molecule type" value="Genomic_DNA"/>
</dbReference>
<evidence type="ECO:0000313" key="3">
    <source>
        <dbReference type="Proteomes" id="UP000230607"/>
    </source>
</evidence>
<keyword evidence="1" id="KW-1133">Transmembrane helix</keyword>
<evidence type="ECO:0000313" key="2">
    <source>
        <dbReference type="EMBL" id="SMH71227.1"/>
    </source>
</evidence>
<gene>
    <name evidence="2" type="ORF">NCS_11034</name>
</gene>
<dbReference type="AlphaFoldDB" id="A0A2H1FEP5"/>
<dbReference type="Proteomes" id="UP000230607">
    <property type="component" value="Chromosome 1"/>
</dbReference>
<reference evidence="3" key="1">
    <citation type="submission" date="2017-03" db="EMBL/GenBank/DDBJ databases">
        <authorList>
            <person name="Herbold C."/>
        </authorList>
    </citation>
    <scope>NUCLEOTIDE SEQUENCE [LARGE SCALE GENOMIC DNA]</scope>
</reference>
<protein>
    <submittedName>
        <fullName evidence="2">Uncharacterized protein</fullName>
    </submittedName>
</protein>